<comment type="caution">
    <text evidence="2">The sequence shown here is derived from an EMBL/GenBank/DDBJ whole genome shotgun (WGS) entry which is preliminary data.</text>
</comment>
<dbReference type="AlphaFoldDB" id="A0A7K4C152"/>
<dbReference type="Gene3D" id="3.30.460.10">
    <property type="entry name" value="Beta Polymerase, domain 2"/>
    <property type="match status" value="1"/>
</dbReference>
<reference evidence="2" key="1">
    <citation type="submission" date="2020-05" db="EMBL/GenBank/DDBJ databases">
        <title>The first insight into the ecology of ammonia-tolerant syntrophic propionate oxidizing bacteria.</title>
        <authorList>
            <person name="Singh A."/>
            <person name="Schnurer A."/>
            <person name="Westerholm M."/>
        </authorList>
    </citation>
    <scope>NUCLEOTIDE SEQUENCE</scope>
    <source>
        <strain evidence="2">MAG54</strain>
    </source>
</reference>
<proteinExistence type="predicted"/>
<gene>
    <name evidence="2" type="ORF">HQQ74_04875</name>
</gene>
<protein>
    <submittedName>
        <fullName evidence="2">Nucleotidyltransferase domain-containing protein</fullName>
    </submittedName>
</protein>
<dbReference type="Proteomes" id="UP000737555">
    <property type="component" value="Unassembled WGS sequence"/>
</dbReference>
<dbReference type="InterPro" id="IPR002934">
    <property type="entry name" value="Polymerase_NTP_transf_dom"/>
</dbReference>
<feature type="domain" description="Polymerase nucleotidyl transferase" evidence="1">
    <location>
        <begin position="30"/>
        <end position="63"/>
    </location>
</feature>
<accession>A0A7K4C152</accession>
<dbReference type="GO" id="GO:0016779">
    <property type="term" value="F:nucleotidyltransferase activity"/>
    <property type="evidence" value="ECO:0007669"/>
    <property type="project" value="InterPro"/>
</dbReference>
<dbReference type="Pfam" id="PF01909">
    <property type="entry name" value="NTP_transf_2"/>
    <property type="match status" value="1"/>
</dbReference>
<name>A0A7K4C152_9EURY</name>
<evidence type="ECO:0000313" key="3">
    <source>
        <dbReference type="Proteomes" id="UP000737555"/>
    </source>
</evidence>
<organism evidence="2 3">
    <name type="scientific">Methanoculleus bourgensis</name>
    <dbReference type="NCBI Taxonomy" id="83986"/>
    <lineage>
        <taxon>Archaea</taxon>
        <taxon>Methanobacteriati</taxon>
        <taxon>Methanobacteriota</taxon>
        <taxon>Stenosarchaea group</taxon>
        <taxon>Methanomicrobia</taxon>
        <taxon>Methanomicrobiales</taxon>
        <taxon>Methanomicrobiaceae</taxon>
        <taxon>Methanoculleus</taxon>
    </lineage>
</organism>
<dbReference type="CDD" id="cd05403">
    <property type="entry name" value="NT_KNTase_like"/>
    <property type="match status" value="1"/>
</dbReference>
<sequence length="78" mass="7843">MTAPVHIGKTRAVPAPSGSSIRCAGIEEIAPGSIAVAIYGSTVAGTFDEQSDIDILVIGDPFVASVLRNHVLVAGAAL</sequence>
<dbReference type="EMBL" id="JABMJE010000049">
    <property type="protein sequence ID" value="NQS78030.1"/>
    <property type="molecule type" value="Genomic_DNA"/>
</dbReference>
<evidence type="ECO:0000259" key="1">
    <source>
        <dbReference type="Pfam" id="PF01909"/>
    </source>
</evidence>
<dbReference type="InterPro" id="IPR043519">
    <property type="entry name" value="NT_sf"/>
</dbReference>
<dbReference type="SUPFAM" id="SSF81301">
    <property type="entry name" value="Nucleotidyltransferase"/>
    <property type="match status" value="1"/>
</dbReference>
<evidence type="ECO:0000313" key="2">
    <source>
        <dbReference type="EMBL" id="NQS78030.1"/>
    </source>
</evidence>